<dbReference type="InterPro" id="IPR002018">
    <property type="entry name" value="CarbesteraseB"/>
</dbReference>
<dbReference type="InterPro" id="IPR050309">
    <property type="entry name" value="Type-B_Carboxylest/Lipase"/>
</dbReference>
<dbReference type="Pfam" id="PF00135">
    <property type="entry name" value="COesterase"/>
    <property type="match status" value="1"/>
</dbReference>
<evidence type="ECO:0000313" key="3">
    <source>
        <dbReference type="EMBL" id="KAK3208410.1"/>
    </source>
</evidence>
<gene>
    <name evidence="3" type="ORF">GRF29_77g611814</name>
</gene>
<dbReference type="InterPro" id="IPR029058">
    <property type="entry name" value="AB_hydrolase_fold"/>
</dbReference>
<sequence>MTTIFAHRELGDVKGNNRDSAVEFLGIKYAELQNRFATPELVTGYGAGTLDATKYGPPPVSPIGAINNEFGFIQHSLPLPDVPDHSDVEGLNLNITVPTAKDGAIDVDARLPVYVFVHGGGFAVGSSWYPHYDPAALVKLSVEKGKPIIGVTINYRLGVTGFLTSKELRDAGFKANNGFLDLRTALKWVRQFIGGFGGDADEITTAGESAGGLAVTMLLASKEPLMKRCLSTGGAILLFKPLPEFLAEGTYQKIIEAFGLADKSPGDRIQALLTMPIDDLWQKIPPGMLLAPSIDNDLVPGVPDFSLISSQSDDPRFTLPGRKWCSALMMGASNLDANILYYTSLNTKPPNIAPQFISSVRKTLHAHPQSATHLLSTYNITPTTPDDPALLSILRFGSETSFYAPCLAFAKGWPNTPDNKFFLYRFNEGIPWEGKFKGWAGHILDVAYLFQNYNAHLSEGERAVARGFLEAMVHVQFNSELLSTLKGKVVVLTGGATGIGRSAVTQFVEAGCQVVFGDVNEVAAQELQTSFGEAVRFQHCDTSSYQAQLDLFALAEATYGRVDIVVANAGVANHKDIFDPNADILVEPSMMEVDINLKGSIFTARIGMHYLRKAGGGDLILVSSIAGFKECGGLAPYTASKHGVLGLMRGLHIVAILENIRVNVICPWMTKTKLVKGIEAGWRELGLPENQPEDVARSIVLCASANRSGEGKTHPGAKMPFAGKILWIAGGEAYEIEDAIQELEPKWLGEENSKVLARGQEFLASQGTSWDADKLEQKTP</sequence>
<dbReference type="InterPro" id="IPR020904">
    <property type="entry name" value="Sc_DH/Rdtase_CS"/>
</dbReference>
<dbReference type="PROSITE" id="PS00061">
    <property type="entry name" value="ADH_SHORT"/>
    <property type="match status" value="1"/>
</dbReference>
<name>A0AAN6LZV1_9PLEO</name>
<dbReference type="AlphaFoldDB" id="A0AAN6LZV1"/>
<dbReference type="InterPro" id="IPR002347">
    <property type="entry name" value="SDR_fam"/>
</dbReference>
<dbReference type="Gene3D" id="3.40.50.1820">
    <property type="entry name" value="alpha/beta hydrolase"/>
    <property type="match status" value="1"/>
</dbReference>
<reference evidence="3 4" key="1">
    <citation type="submission" date="2021-02" db="EMBL/GenBank/DDBJ databases">
        <title>Genome assembly of Pseudopithomyces chartarum.</title>
        <authorList>
            <person name="Jauregui R."/>
            <person name="Singh J."/>
            <person name="Voisey C."/>
        </authorList>
    </citation>
    <scope>NUCLEOTIDE SEQUENCE [LARGE SCALE GENOMIC DNA]</scope>
    <source>
        <strain evidence="3 4">AGR01</strain>
    </source>
</reference>
<evidence type="ECO:0000259" key="2">
    <source>
        <dbReference type="Pfam" id="PF00135"/>
    </source>
</evidence>
<accession>A0AAN6LZV1</accession>
<evidence type="ECO:0000256" key="1">
    <source>
        <dbReference type="ARBA" id="ARBA00022857"/>
    </source>
</evidence>
<dbReference type="EMBL" id="WVTA01000007">
    <property type="protein sequence ID" value="KAK3208410.1"/>
    <property type="molecule type" value="Genomic_DNA"/>
</dbReference>
<evidence type="ECO:0000313" key="4">
    <source>
        <dbReference type="Proteomes" id="UP001280581"/>
    </source>
</evidence>
<dbReference type="Pfam" id="PF00106">
    <property type="entry name" value="adh_short"/>
    <property type="match status" value="1"/>
</dbReference>
<feature type="domain" description="Carboxylesterase type B" evidence="2">
    <location>
        <begin position="9"/>
        <end position="457"/>
    </location>
</feature>
<keyword evidence="1" id="KW-0521">NADP</keyword>
<protein>
    <recommendedName>
        <fullName evidence="2">Carboxylesterase type B domain-containing protein</fullName>
    </recommendedName>
</protein>
<organism evidence="3 4">
    <name type="scientific">Pseudopithomyces chartarum</name>
    <dbReference type="NCBI Taxonomy" id="1892770"/>
    <lineage>
        <taxon>Eukaryota</taxon>
        <taxon>Fungi</taxon>
        <taxon>Dikarya</taxon>
        <taxon>Ascomycota</taxon>
        <taxon>Pezizomycotina</taxon>
        <taxon>Dothideomycetes</taxon>
        <taxon>Pleosporomycetidae</taxon>
        <taxon>Pleosporales</taxon>
        <taxon>Massarineae</taxon>
        <taxon>Didymosphaeriaceae</taxon>
        <taxon>Pseudopithomyces</taxon>
    </lineage>
</organism>
<dbReference type="InterPro" id="IPR036291">
    <property type="entry name" value="NAD(P)-bd_dom_sf"/>
</dbReference>
<proteinExistence type="predicted"/>
<dbReference type="SUPFAM" id="SSF51735">
    <property type="entry name" value="NAD(P)-binding Rossmann-fold domains"/>
    <property type="match status" value="1"/>
</dbReference>
<comment type="caution">
    <text evidence="3">The sequence shown here is derived from an EMBL/GenBank/DDBJ whole genome shotgun (WGS) entry which is preliminary data.</text>
</comment>
<dbReference type="PANTHER" id="PTHR11559">
    <property type="entry name" value="CARBOXYLESTERASE"/>
    <property type="match status" value="1"/>
</dbReference>
<dbReference type="SUPFAM" id="SSF53474">
    <property type="entry name" value="alpha/beta-Hydrolases"/>
    <property type="match status" value="1"/>
</dbReference>
<dbReference type="Gene3D" id="3.40.50.720">
    <property type="entry name" value="NAD(P)-binding Rossmann-like Domain"/>
    <property type="match status" value="1"/>
</dbReference>
<dbReference type="Proteomes" id="UP001280581">
    <property type="component" value="Unassembled WGS sequence"/>
</dbReference>
<dbReference type="PRINTS" id="PR00081">
    <property type="entry name" value="GDHRDH"/>
</dbReference>
<keyword evidence="4" id="KW-1185">Reference proteome</keyword>